<dbReference type="Gene3D" id="3.30.160.360">
    <property type="match status" value="1"/>
</dbReference>
<dbReference type="Proteomes" id="UP000011081">
    <property type="component" value="Unassembled WGS sequence"/>
</dbReference>
<organism evidence="1 2">
    <name type="scientific">Vavraia culicis (isolate floridensis)</name>
    <name type="common">Microsporidian parasite</name>
    <dbReference type="NCBI Taxonomy" id="948595"/>
    <lineage>
        <taxon>Eukaryota</taxon>
        <taxon>Fungi</taxon>
        <taxon>Fungi incertae sedis</taxon>
        <taxon>Microsporidia</taxon>
        <taxon>Pleistophoridae</taxon>
        <taxon>Vavraia</taxon>
    </lineage>
</organism>
<dbReference type="PROSITE" id="PS51542">
    <property type="entry name" value="FYRN"/>
    <property type="match status" value="1"/>
</dbReference>
<dbReference type="GeneID" id="19879037"/>
<dbReference type="OMA" id="YFIYPIN"/>
<dbReference type="AlphaFoldDB" id="L2GVN1"/>
<proteinExistence type="predicted"/>
<dbReference type="VEuPathDB" id="MicrosporidiaDB:VCUG_01156"/>
<sequence>MQNNLQKSEIDRLYEKFHASLSKKAELNSKINDENKRALRIEARKRTISDLLRVVYAIKQKTSQHTTETTEEEVKNIIQRCTGLSMYDECAARCIEYDKLQKELKFHKYPLSPIFIMHPIVFDTRKEIFAILNMGVMPTVHQTDFYNKYFIYPINYRAERVFRGYQSDHSNLLVYTCVILSKDEKIIFEIYDNNKLLVSGGRSIWKNFCDLFKMNIKDVKLEDFFALTNKSVQSMIEDSVDLKLYENYIPLKERK</sequence>
<evidence type="ECO:0000313" key="2">
    <source>
        <dbReference type="Proteomes" id="UP000011081"/>
    </source>
</evidence>
<protein>
    <submittedName>
        <fullName evidence="1">Uncharacterized protein</fullName>
    </submittedName>
</protein>
<dbReference type="InParanoid" id="L2GVN1"/>
<dbReference type="InterPro" id="IPR003888">
    <property type="entry name" value="FYrich_N"/>
</dbReference>
<dbReference type="GO" id="GO:0005634">
    <property type="term" value="C:nucleus"/>
    <property type="evidence" value="ECO:0007669"/>
    <property type="project" value="InterPro"/>
</dbReference>
<dbReference type="HOGENOM" id="CLU_1090704_0_0_1"/>
<dbReference type="Pfam" id="PF05964">
    <property type="entry name" value="FYRN"/>
    <property type="match status" value="1"/>
</dbReference>
<name>L2GVN1_VAVCU</name>
<dbReference type="RefSeq" id="XP_008074175.1">
    <property type="nucleotide sequence ID" value="XM_008075984.1"/>
</dbReference>
<dbReference type="STRING" id="948595.L2GVN1"/>
<accession>L2GVN1</accession>
<gene>
    <name evidence="1" type="ORF">VCUG_01156</name>
</gene>
<dbReference type="OrthoDB" id="2192852at2759"/>
<dbReference type="EMBL" id="GL877419">
    <property type="protein sequence ID" value="ELA47387.1"/>
    <property type="molecule type" value="Genomic_DNA"/>
</dbReference>
<evidence type="ECO:0000313" key="1">
    <source>
        <dbReference type="EMBL" id="ELA47387.1"/>
    </source>
</evidence>
<keyword evidence="2" id="KW-1185">Reference proteome</keyword>
<reference evidence="2" key="1">
    <citation type="submission" date="2011-03" db="EMBL/GenBank/DDBJ databases">
        <title>The genome sequence of Vavraia culicis strain floridensis.</title>
        <authorList>
            <consortium name="The Broad Institute Genome Sequencing Platform"/>
            <person name="Cuomo C."/>
            <person name="Becnel J."/>
            <person name="Sanscrainte N."/>
            <person name="Young S.K."/>
            <person name="Zeng Q."/>
            <person name="Gargeya S."/>
            <person name="Fitzgerald M."/>
            <person name="Haas B."/>
            <person name="Abouelleil A."/>
            <person name="Alvarado L."/>
            <person name="Arachchi H.M."/>
            <person name="Berlin A."/>
            <person name="Chapman S.B."/>
            <person name="Gearin G."/>
            <person name="Goldberg J."/>
            <person name="Griggs A."/>
            <person name="Gujja S."/>
            <person name="Hansen M."/>
            <person name="Heiman D."/>
            <person name="Howarth C."/>
            <person name="Larimer J."/>
            <person name="Lui A."/>
            <person name="MacDonald P.J.P."/>
            <person name="McCowen C."/>
            <person name="Montmayeur A."/>
            <person name="Murphy C."/>
            <person name="Neiman D."/>
            <person name="Pearson M."/>
            <person name="Priest M."/>
            <person name="Roberts A."/>
            <person name="Saif S."/>
            <person name="Shea T."/>
            <person name="Sisk P."/>
            <person name="Stolte C."/>
            <person name="Sykes S."/>
            <person name="Wortman J."/>
            <person name="Nusbaum C."/>
            <person name="Birren B."/>
        </authorList>
    </citation>
    <scope>NUCLEOTIDE SEQUENCE [LARGE SCALE GENOMIC DNA]</scope>
    <source>
        <strain evidence="2">floridensis</strain>
    </source>
</reference>